<feature type="region of interest" description="Disordered" evidence="20">
    <location>
        <begin position="303"/>
        <end position="346"/>
    </location>
</feature>
<evidence type="ECO:0000256" key="4">
    <source>
        <dbReference type="ARBA" id="ARBA00010217"/>
    </source>
</evidence>
<evidence type="ECO:0000256" key="16">
    <source>
        <dbReference type="ARBA" id="ARBA00023136"/>
    </source>
</evidence>
<dbReference type="GO" id="GO:0030246">
    <property type="term" value="F:carbohydrate binding"/>
    <property type="evidence" value="ECO:0007669"/>
    <property type="project" value="UniProtKB-KW"/>
</dbReference>
<feature type="non-terminal residue" evidence="23">
    <location>
        <position position="2228"/>
    </location>
</feature>
<evidence type="ECO:0000256" key="2">
    <source>
        <dbReference type="ARBA" id="ARBA00007606"/>
    </source>
</evidence>
<feature type="transmembrane region" description="Helical" evidence="21">
    <location>
        <begin position="1863"/>
        <end position="1887"/>
    </location>
</feature>
<dbReference type="STRING" id="3775.A0A1Q3BLU0"/>
<evidence type="ECO:0000259" key="22">
    <source>
        <dbReference type="PROSITE" id="PS50011"/>
    </source>
</evidence>
<keyword evidence="7" id="KW-0723">Serine/threonine-protein kinase</keyword>
<gene>
    <name evidence="23" type="ORF">CFOL_v3_12327</name>
</gene>
<evidence type="ECO:0000256" key="21">
    <source>
        <dbReference type="SAM" id="Phobius"/>
    </source>
</evidence>
<evidence type="ECO:0000256" key="10">
    <source>
        <dbReference type="ARBA" id="ARBA00022729"/>
    </source>
</evidence>
<keyword evidence="8" id="KW-0808">Transferase</keyword>
<evidence type="ECO:0000256" key="12">
    <source>
        <dbReference type="ARBA" id="ARBA00022741"/>
    </source>
</evidence>
<evidence type="ECO:0000256" key="14">
    <source>
        <dbReference type="ARBA" id="ARBA00022840"/>
    </source>
</evidence>
<dbReference type="FunFam" id="3.30.200.20:FF:000372">
    <property type="entry name" value="L-type lectin-domain containing receptor kinase VIII.1"/>
    <property type="match status" value="1"/>
</dbReference>
<dbReference type="InterPro" id="IPR011009">
    <property type="entry name" value="Kinase-like_dom_sf"/>
</dbReference>
<keyword evidence="15 21" id="KW-1133">Transmembrane helix</keyword>
<dbReference type="GO" id="GO:0002229">
    <property type="term" value="P:defense response to oomycetes"/>
    <property type="evidence" value="ECO:0007669"/>
    <property type="project" value="UniProtKB-ARBA"/>
</dbReference>
<feature type="region of interest" description="Disordered" evidence="20">
    <location>
        <begin position="176"/>
        <end position="197"/>
    </location>
</feature>
<evidence type="ECO:0000256" key="13">
    <source>
        <dbReference type="ARBA" id="ARBA00022777"/>
    </source>
</evidence>
<protein>
    <recommendedName>
        <fullName evidence="5">non-specific serine/threonine protein kinase</fullName>
        <ecNumber evidence="5">2.7.11.1</ecNumber>
    </recommendedName>
</protein>
<evidence type="ECO:0000256" key="7">
    <source>
        <dbReference type="ARBA" id="ARBA00022527"/>
    </source>
</evidence>
<dbReference type="EMBL" id="BDDD01000665">
    <property type="protein sequence ID" value="GAV68824.1"/>
    <property type="molecule type" value="Genomic_DNA"/>
</dbReference>
<accession>A0A1Q3BLU0</accession>
<dbReference type="InParanoid" id="A0A1Q3BLU0"/>
<dbReference type="PROSITE" id="PS00108">
    <property type="entry name" value="PROTEIN_KINASE_ST"/>
    <property type="match status" value="1"/>
</dbReference>
<dbReference type="InterPro" id="IPR017441">
    <property type="entry name" value="Protein_kinase_ATP_BS"/>
</dbReference>
<organism evidence="23 24">
    <name type="scientific">Cephalotus follicularis</name>
    <name type="common">Albany pitcher plant</name>
    <dbReference type="NCBI Taxonomy" id="3775"/>
    <lineage>
        <taxon>Eukaryota</taxon>
        <taxon>Viridiplantae</taxon>
        <taxon>Streptophyta</taxon>
        <taxon>Embryophyta</taxon>
        <taxon>Tracheophyta</taxon>
        <taxon>Spermatophyta</taxon>
        <taxon>Magnoliopsida</taxon>
        <taxon>eudicotyledons</taxon>
        <taxon>Gunneridae</taxon>
        <taxon>Pentapetalae</taxon>
        <taxon>rosids</taxon>
        <taxon>fabids</taxon>
        <taxon>Oxalidales</taxon>
        <taxon>Cephalotaceae</taxon>
        <taxon>Cephalotus</taxon>
    </lineage>
</organism>
<evidence type="ECO:0000256" key="11">
    <source>
        <dbReference type="ARBA" id="ARBA00022734"/>
    </source>
</evidence>
<name>A0A1Q3BLU0_CEPFO</name>
<comment type="similarity">
    <text evidence="4">In the C-terminal section; belongs to the protein kinase superfamily. Ser/Thr protein kinase family.</text>
</comment>
<feature type="region of interest" description="Disordered" evidence="20">
    <location>
        <begin position="1210"/>
        <end position="1232"/>
    </location>
</feature>
<dbReference type="Proteomes" id="UP000187406">
    <property type="component" value="Unassembled WGS sequence"/>
</dbReference>
<dbReference type="Gene3D" id="1.10.510.10">
    <property type="entry name" value="Transferase(Phosphotransferase) domain 1"/>
    <property type="match status" value="1"/>
</dbReference>
<feature type="domain" description="Protein kinase" evidence="22">
    <location>
        <begin position="1923"/>
        <end position="2202"/>
    </location>
</feature>
<dbReference type="PROSITE" id="PS00107">
    <property type="entry name" value="PROTEIN_KINASE_ATP"/>
    <property type="match status" value="1"/>
</dbReference>
<dbReference type="OrthoDB" id="2019747at2759"/>
<dbReference type="InterPro" id="IPR050528">
    <property type="entry name" value="L-type_Lectin-RKs"/>
</dbReference>
<evidence type="ECO:0000256" key="8">
    <source>
        <dbReference type="ARBA" id="ARBA00022679"/>
    </source>
</evidence>
<evidence type="ECO:0000256" key="6">
    <source>
        <dbReference type="ARBA" id="ARBA00022475"/>
    </source>
</evidence>
<dbReference type="EC" id="2.7.11.1" evidence="5"/>
<dbReference type="PANTHER" id="PTHR27007">
    <property type="match status" value="1"/>
</dbReference>
<keyword evidence="16 21" id="KW-0472">Membrane</keyword>
<dbReference type="GO" id="GO:0005886">
    <property type="term" value="C:plasma membrane"/>
    <property type="evidence" value="ECO:0007669"/>
    <property type="project" value="UniProtKB-SubCell"/>
</dbReference>
<keyword evidence="12 19" id="KW-0547">Nucleotide-binding</keyword>
<keyword evidence="13 23" id="KW-0418">Kinase</keyword>
<keyword evidence="14 19" id="KW-0067">ATP-binding</keyword>
<proteinExistence type="inferred from homology"/>
<keyword evidence="24" id="KW-1185">Reference proteome</keyword>
<comment type="caution">
    <text evidence="23">The sequence shown here is derived from an EMBL/GenBank/DDBJ whole genome shotgun (WGS) entry which is preliminary data.</text>
</comment>
<dbReference type="InterPro" id="IPR008271">
    <property type="entry name" value="Ser/Thr_kinase_AS"/>
</dbReference>
<evidence type="ECO:0000256" key="20">
    <source>
        <dbReference type="SAM" id="MobiDB-lite"/>
    </source>
</evidence>
<evidence type="ECO:0000256" key="18">
    <source>
        <dbReference type="ARBA" id="ARBA00023180"/>
    </source>
</evidence>
<dbReference type="SUPFAM" id="SSF56112">
    <property type="entry name" value="Protein kinase-like (PK-like)"/>
    <property type="match status" value="1"/>
</dbReference>
<evidence type="ECO:0000313" key="24">
    <source>
        <dbReference type="Proteomes" id="UP000187406"/>
    </source>
</evidence>
<feature type="binding site" evidence="19">
    <location>
        <position position="1952"/>
    </location>
    <ligand>
        <name>ATP</name>
        <dbReference type="ChEBI" id="CHEBI:30616"/>
    </ligand>
</feature>
<evidence type="ECO:0000313" key="23">
    <source>
        <dbReference type="EMBL" id="GAV68824.1"/>
    </source>
</evidence>
<dbReference type="CDD" id="cd14066">
    <property type="entry name" value="STKc_IRAK"/>
    <property type="match status" value="1"/>
</dbReference>
<dbReference type="CDD" id="cd06899">
    <property type="entry name" value="lectin_legume_LecRK_Arcelin_ConA"/>
    <property type="match status" value="1"/>
</dbReference>
<feature type="region of interest" description="Disordered" evidence="20">
    <location>
        <begin position="701"/>
        <end position="724"/>
    </location>
</feature>
<dbReference type="FunFam" id="2.60.120.200:FF:000141">
    <property type="entry name" value="L-type lectin-domain containing receptor kinase VIII.1"/>
    <property type="match status" value="1"/>
</dbReference>
<keyword evidence="18" id="KW-0325">Glycoprotein</keyword>
<keyword evidence="10" id="KW-0732">Signal</keyword>
<keyword evidence="17" id="KW-0675">Receptor</keyword>
<dbReference type="Pfam" id="PF00139">
    <property type="entry name" value="Lectin_legB"/>
    <property type="match status" value="1"/>
</dbReference>
<evidence type="ECO:0000256" key="3">
    <source>
        <dbReference type="ARBA" id="ARBA00008536"/>
    </source>
</evidence>
<dbReference type="Gene3D" id="2.60.120.200">
    <property type="match status" value="1"/>
</dbReference>
<dbReference type="InterPro" id="IPR001220">
    <property type="entry name" value="Legume_lectin_dom"/>
</dbReference>
<keyword evidence="9 21" id="KW-0812">Transmembrane</keyword>
<dbReference type="SMART" id="SM00220">
    <property type="entry name" value="S_TKc"/>
    <property type="match status" value="1"/>
</dbReference>
<sequence length="2228" mass="246503">MTTTESLLVQIFEKKKWIVDQVKHQTDLFDQNLACKCLLAGVAPPPWLCPPQPVGLNGLSKEELILGLLLPRSQPTFPYSTTHSSLYRNPVVTIDNVESQDGLYDGVHVLKDGFDAGNGSSVLPQCSISDVACACSGIPEQDGSVTSPQECGLARNSDNLPEPAVSLARIQRSKSRQRALELRNSAKASKSRLRDENGVGDCASGFAGSGIAFLQSDHVDEKKSGSSSYYGIITRSRGSARPPTTLNEPLELGKISLFSEKLGDTLTESISRRTHQQHNHFSESLDLVNLSVVTNESCGVSKKKAGVKRSREMGRSDYSGRITRSRSSSQPPNNVKLFPKQDSFSNTAKDEGFAPTESFGKSALFPSPLSWTGEEGETDLQNAKGHQLSAVILSPSQKDSEVCTESAREHLGMFNSKERDVAESRGSQATCTSERMSKAVDTSISLHVVTRSKFAASSKSHNELFAKISEERSLPGEKDLELGMVSGSKHLDMGNFVDPTAITTRPETTCSAEGLLKPVISNTSGCGVTASKSTAFNKSPLAKSFNRFEGIDLQEVQGSQANFLPCCETESSDKLDLEIYDLVAAETDKDSAELIKAPVCSGSNRTSASLRAGLEDLVSSELPKITMFVKPRQLDFDDKEEYILNEASIRTVEEKKEGTLSEKGPFTLLQSGDILDKLTFVHYQEKGKSTMEILLPEEQEALSKDENPSTGSAEAHAEETDGASRTMILNAGSSVQVTTKVYEDAVTHSSQDRNKTSNQQFLVIDHSTNVQLTLDNSPEMPLKDPVGSNLSNLNADTMTEFPFENVIEDLDGVIPTNTVSEDINLDNDAYGGPKISAEADFSLEFFLLVLELFLYKYVFCWVHQGELSIEEKDRVASSPLTFNTEDLGAPFISSLAEQLTRDFYSYLGEEAEVSNSTSTIFDSTKHYAIEENQNLEVKLELGNTEQFTGSERSTQEKRSHLGEYGKLLCRAAGSPHRQSLALIGAEQTTPEFQGFVMQANDEPSVGKGINFEKLDLTKSSVERACVLEQLCKSACLNTPLSHFSNTHKLHKTPKLYQSVPNGLLECMDLRSNHPIDVAYHGGSHSDMLPFSSTQSAWDISKPYKSPVGKLWDRIKTNCGSSEKRGSFPELPCIREENENPDKVADAFQEGSGPEVTTCLMKREPLADITENPELHASCSEVEICAGRNSLDSVSTEFSFTGECNMVKPILGNSNSRNRKHTNKEENQNTLENGIKTVSELGCNRFSKPKLSGKNSLINKSPIFLGRDSKRNNIVSNSNITSFIPLVQQKQAAAIITGNRDVKVKSLAAAEAAKRLQEKRENERKKKKEDLIVKRARQVEENQRQLELKKIKKEEEQKKKEADMAVRKRQREEEKRNEMERKRKRVEDSRKQHQEHEEKLRLRKDEKEMKCRTMDERIHEKKDERGKDKNMEKEIGHVNLGKTSEIEPWTSTSDATKANVIFKDSEVSSGCGNLKVLNNKEEATENQNLLINTSLEQSYDISPYQSSDDEDEDDDIPNSKFVPSWSSKNRLAVVVSSQKSIEAEVILPSNSFCSIAEAKKLESFSSTMAMPQRKLLVFLFLSTLFTFQDSFLVLADDVTFNFSSFTLRNLTLLGDSYLRNGVIGLTRELGVPSSSSGTAIYDNPVPLFDKETNITVSFSTRFSFSIPNVNPSSFGDGLSFFLSPDNQILGSPGGYLGLVNSSQLTKNKFVAIEIDTKFDAHFEDPNENHIGLDIDSLNSIKTANPMSVGIDLKSGSLITSWIDYKHDLRVLKVFMSYTDVKPENPLLIVDVDLSGSLQEVMYVGFAASTEGSTELHLIQNWSFQTFGFHPVRPRSRPHNVSDSSVTGIPDFPISNSNNKHHNKVGLGLGIAGPAFFCVALAVFGYVSVRKWKGMRHDKKSLKAELVTGPKAFRYKELKLATRGFHSSRIIGHGAFGNVYKAFFVNSGTIAAVKRSRHLLEGKTEFLAELSIIACLRHKNLVQLQGWCAEGGELLLVYEFMPNGSLDKLLYQESDCPLLSWSHRQNIAVGLASVLSYLHHECEQQVIHRDIKTSNIMLDGNFNARLGDFGLARLMDHDKSPVSTLTAGTMGYLAPEYLQYGKATEMTDVFSFGVVILEVACGRRPIEREPGSQRMVNLVDWVWGLYAEGKIIEAADKRLNGEFREEEMKKLLLVGLSCANPDSAERPTMRRVLQILTDEVEPVAVPKNKPSLTFSCGFPLALEDIVSDGE</sequence>
<comment type="similarity">
    <text evidence="2">Belongs to the leguminous lectin family.</text>
</comment>
<dbReference type="PROSITE" id="PS50011">
    <property type="entry name" value="PROTEIN_KINASE_DOM"/>
    <property type="match status" value="1"/>
</dbReference>
<dbReference type="Gene3D" id="3.30.200.20">
    <property type="entry name" value="Phosphorylase Kinase, domain 1"/>
    <property type="match status" value="1"/>
</dbReference>
<evidence type="ECO:0000256" key="19">
    <source>
        <dbReference type="PROSITE-ProRule" id="PRU10141"/>
    </source>
</evidence>
<dbReference type="FunFam" id="1.10.510.10:FF:000342">
    <property type="entry name" value="L-type lectin-domain containing receptor kinase VIII.1"/>
    <property type="match status" value="1"/>
</dbReference>
<keyword evidence="11" id="KW-0430">Lectin</keyword>
<dbReference type="GO" id="GO:0005524">
    <property type="term" value="F:ATP binding"/>
    <property type="evidence" value="ECO:0007669"/>
    <property type="project" value="UniProtKB-UniRule"/>
</dbReference>
<evidence type="ECO:0000256" key="9">
    <source>
        <dbReference type="ARBA" id="ARBA00022692"/>
    </source>
</evidence>
<dbReference type="InterPro" id="IPR013320">
    <property type="entry name" value="ConA-like_dom_sf"/>
</dbReference>
<feature type="region of interest" description="Disordered" evidence="20">
    <location>
        <begin position="1353"/>
        <end position="1427"/>
    </location>
</feature>
<reference evidence="24" key="1">
    <citation type="submission" date="2016-04" db="EMBL/GenBank/DDBJ databases">
        <title>Cephalotus genome sequencing.</title>
        <authorList>
            <person name="Fukushima K."/>
            <person name="Hasebe M."/>
            <person name="Fang X."/>
        </authorList>
    </citation>
    <scope>NUCLEOTIDE SEQUENCE [LARGE SCALE GENOMIC DNA]</scope>
    <source>
        <strain evidence="24">cv. St1</strain>
    </source>
</reference>
<dbReference type="Pfam" id="PF00069">
    <property type="entry name" value="Pkinase"/>
    <property type="match status" value="1"/>
</dbReference>
<evidence type="ECO:0000256" key="5">
    <source>
        <dbReference type="ARBA" id="ARBA00012513"/>
    </source>
</evidence>
<dbReference type="SUPFAM" id="SSF49899">
    <property type="entry name" value="Concanavalin A-like lectins/glucanases"/>
    <property type="match status" value="1"/>
</dbReference>
<comment type="similarity">
    <text evidence="3">In the N-terminal section; belongs to the leguminous lectin family.</text>
</comment>
<evidence type="ECO:0000256" key="1">
    <source>
        <dbReference type="ARBA" id="ARBA00004251"/>
    </source>
</evidence>
<comment type="subcellular location">
    <subcellularLocation>
        <location evidence="1">Cell membrane</location>
        <topology evidence="1">Single-pass type I membrane protein</topology>
    </subcellularLocation>
</comment>
<dbReference type="InterPro" id="IPR000719">
    <property type="entry name" value="Prot_kinase_dom"/>
</dbReference>
<dbReference type="GO" id="GO:0004674">
    <property type="term" value="F:protein serine/threonine kinase activity"/>
    <property type="evidence" value="ECO:0007669"/>
    <property type="project" value="UniProtKB-KW"/>
</dbReference>
<evidence type="ECO:0000256" key="15">
    <source>
        <dbReference type="ARBA" id="ARBA00022989"/>
    </source>
</evidence>
<evidence type="ECO:0000256" key="17">
    <source>
        <dbReference type="ARBA" id="ARBA00023170"/>
    </source>
</evidence>
<keyword evidence="6" id="KW-1003">Cell membrane</keyword>